<evidence type="ECO:0000256" key="1">
    <source>
        <dbReference type="ARBA" id="ARBA00001974"/>
    </source>
</evidence>
<sequence>MSILRLRCLSHSLLYQSERTLHERFFATVPTSSHLNREALNYDVLIVGGGPAGLSAAIKIKQLCEEKEKDISVCVVEKGGEIGSHILSGNVLETKALDELFADWRSCPDVPIKVPASKDRFYYLASSSSSFRLPAIGPLHNKGNYIVSLSEVCRWLGKRAESLGVEVLSGYSGKEVLYNWNGAVVGVTTGDHGVAKDGSRKETFSLGVELRARATLFAEGCRGSLSESLIKRYNLRESAEHQTYALGLKEVWEVPTSQHKEGTVIHTVGYPTDHGTYGGGFVYHMADNKVALGLVIGLDYKNPTLNTFKEFQRWKLHPVIRQNIEGGTCLQYGARTLNEGGLQSIPKLSFPGGALIGCSAGFLNVPKIKGTHMAMKSGILVGEAVFRALTGEAAAAAAEAETIKRRREVSLVPAPAGSDAVVPSEAWKKGPADLSELEGAVQRSWITEELHSVRNIRPAFSMLGLIPGLLHAFIETYVFRGKAPWTFSHRAPDHERTQPLSECTPISYSDFKPDAKLTLDLPRALYLSGTNHDHDQPSHLTLRDPGVPERVNHAQFGGPESKYCPAGVYEYREEANGRQHLVINAQNCLHCKACDIKDSTQNIKWTTPQGGGGPNYKVM</sequence>
<dbReference type="EMBL" id="BEGY01000048">
    <property type="protein sequence ID" value="GAX80098.1"/>
    <property type="molecule type" value="Genomic_DNA"/>
</dbReference>
<evidence type="ECO:0000256" key="3">
    <source>
        <dbReference type="ARBA" id="ARBA00006796"/>
    </source>
</evidence>
<keyword evidence="12 18" id="KW-0408">Iron</keyword>
<keyword evidence="13 18" id="KW-0411">Iron-sulfur</keyword>
<keyword evidence="8 18" id="KW-0274">FAD</keyword>
<dbReference type="STRING" id="1157962.A0A250XAJ3"/>
<evidence type="ECO:0000256" key="6">
    <source>
        <dbReference type="ARBA" id="ARBA00022723"/>
    </source>
</evidence>
<dbReference type="SUPFAM" id="SSF54862">
    <property type="entry name" value="4Fe-4S ferredoxins"/>
    <property type="match status" value="1"/>
</dbReference>
<dbReference type="PANTHER" id="PTHR10617">
    <property type="entry name" value="ELECTRON TRANSFER FLAVOPROTEIN-UBIQUINONE OXIDOREDUCTASE"/>
    <property type="match status" value="1"/>
</dbReference>
<keyword evidence="16" id="KW-0472">Membrane</keyword>
<accession>A0A250XAJ3</accession>
<comment type="caution">
    <text evidence="22">The sequence shown here is derived from an EMBL/GenBank/DDBJ whole genome shotgun (WGS) entry which is preliminary data.</text>
</comment>
<comment type="cofactor">
    <cofactor evidence="18">
        <name>[4Fe-4S] cluster</name>
        <dbReference type="ChEBI" id="CHEBI:49883"/>
    </cofactor>
    <text evidence="18">Binds 1 [4Fe-4S] cluster.</text>
</comment>
<keyword evidence="14 18" id="KW-0830">Ubiquinone</keyword>
<evidence type="ECO:0000256" key="18">
    <source>
        <dbReference type="RuleBase" id="RU366068"/>
    </source>
</evidence>
<comment type="catalytic activity">
    <reaction evidence="17 18">
        <text>a ubiquinone + reduced [electron-transfer flavoprotein] = a ubiquinol + oxidized [electron-transfer flavoprotein] + H(+)</text>
        <dbReference type="Rhea" id="RHEA:24052"/>
        <dbReference type="Rhea" id="RHEA-COMP:9565"/>
        <dbReference type="Rhea" id="RHEA-COMP:9566"/>
        <dbReference type="Rhea" id="RHEA-COMP:10685"/>
        <dbReference type="Rhea" id="RHEA-COMP:10686"/>
        <dbReference type="ChEBI" id="CHEBI:15378"/>
        <dbReference type="ChEBI" id="CHEBI:16389"/>
        <dbReference type="ChEBI" id="CHEBI:17976"/>
        <dbReference type="ChEBI" id="CHEBI:57692"/>
        <dbReference type="ChEBI" id="CHEBI:58307"/>
        <dbReference type="EC" id="1.5.5.1"/>
    </reaction>
</comment>
<dbReference type="GO" id="GO:0051539">
    <property type="term" value="F:4 iron, 4 sulfur cluster binding"/>
    <property type="evidence" value="ECO:0007669"/>
    <property type="project" value="UniProtKB-UniRule"/>
</dbReference>
<protein>
    <recommendedName>
        <fullName evidence="18">Electron transfer flavoprotein-ubiquinone oxidoreductase</fullName>
        <shortName evidence="18">ETF-QO</shortName>
        <ecNumber evidence="18">1.5.5.1</ecNumber>
    </recommendedName>
</protein>
<dbReference type="GO" id="GO:0004174">
    <property type="term" value="F:electron-transferring-flavoprotein dehydrogenase activity"/>
    <property type="evidence" value="ECO:0007669"/>
    <property type="project" value="UniProtKB-UniRule"/>
</dbReference>
<evidence type="ECO:0000313" key="22">
    <source>
        <dbReference type="EMBL" id="GAX80098.1"/>
    </source>
</evidence>
<keyword evidence="11 18" id="KW-0560">Oxidoreductase</keyword>
<name>A0A250XAJ3_9CHLO</name>
<comment type="function">
    <text evidence="18">Accepts electrons from ETF and reduces ubiquinone.</text>
</comment>
<dbReference type="InterPro" id="IPR049398">
    <property type="entry name" value="ETF-QO/FixC_UQ-bd"/>
</dbReference>
<dbReference type="EC" id="1.5.5.1" evidence="18"/>
<evidence type="ECO:0000259" key="19">
    <source>
        <dbReference type="Pfam" id="PF00890"/>
    </source>
</evidence>
<keyword evidence="6 18" id="KW-0479">Metal-binding</keyword>
<keyword evidence="4 18" id="KW-0813">Transport</keyword>
<feature type="domain" description="ETF-QO/FixX C-terminal" evidence="20">
    <location>
        <begin position="516"/>
        <end position="617"/>
    </location>
</feature>
<dbReference type="InterPro" id="IPR007859">
    <property type="entry name" value="ETF-QO/FixX_C"/>
</dbReference>
<evidence type="ECO:0000256" key="12">
    <source>
        <dbReference type="ARBA" id="ARBA00023004"/>
    </source>
</evidence>
<evidence type="ECO:0000256" key="2">
    <source>
        <dbReference type="ARBA" id="ARBA00004273"/>
    </source>
</evidence>
<evidence type="ECO:0000256" key="8">
    <source>
        <dbReference type="ARBA" id="ARBA00022827"/>
    </source>
</evidence>
<dbReference type="SUPFAM" id="SSF54373">
    <property type="entry name" value="FAD-linked reductases, C-terminal domain"/>
    <property type="match status" value="1"/>
</dbReference>
<comment type="subcellular location">
    <subcellularLocation>
        <location evidence="2">Mitochondrion inner membrane</location>
    </subcellularLocation>
</comment>
<dbReference type="InterPro" id="IPR040156">
    <property type="entry name" value="ETF-QO"/>
</dbReference>
<organism evidence="22 23">
    <name type="scientific">Chlamydomonas eustigma</name>
    <dbReference type="NCBI Taxonomy" id="1157962"/>
    <lineage>
        <taxon>Eukaryota</taxon>
        <taxon>Viridiplantae</taxon>
        <taxon>Chlorophyta</taxon>
        <taxon>core chlorophytes</taxon>
        <taxon>Chlorophyceae</taxon>
        <taxon>CS clade</taxon>
        <taxon>Chlamydomonadales</taxon>
        <taxon>Chlamydomonadaceae</taxon>
        <taxon>Chlamydomonas</taxon>
    </lineage>
</organism>
<evidence type="ECO:0000256" key="9">
    <source>
        <dbReference type="ARBA" id="ARBA00022946"/>
    </source>
</evidence>
<keyword evidence="9" id="KW-0809">Transit peptide</keyword>
<proteinExistence type="inferred from homology"/>
<evidence type="ECO:0000256" key="16">
    <source>
        <dbReference type="ARBA" id="ARBA00023136"/>
    </source>
</evidence>
<keyword evidence="15" id="KW-0496">Mitochondrion</keyword>
<keyword evidence="7" id="KW-0999">Mitochondrion inner membrane</keyword>
<dbReference type="GO" id="GO:0046872">
    <property type="term" value="F:metal ion binding"/>
    <property type="evidence" value="ECO:0007669"/>
    <property type="project" value="UniProtKB-KW"/>
</dbReference>
<dbReference type="GO" id="GO:0005743">
    <property type="term" value="C:mitochondrial inner membrane"/>
    <property type="evidence" value="ECO:0007669"/>
    <property type="project" value="UniProtKB-SubCell"/>
</dbReference>
<comment type="similarity">
    <text evidence="3">Belongs to the ETF-QO/FixC family.</text>
</comment>
<dbReference type="SUPFAM" id="SSF51905">
    <property type="entry name" value="FAD/NAD(P)-binding domain"/>
    <property type="match status" value="1"/>
</dbReference>
<dbReference type="Pfam" id="PF05187">
    <property type="entry name" value="Fer4_ETF_QO"/>
    <property type="match status" value="1"/>
</dbReference>
<dbReference type="Pfam" id="PF00890">
    <property type="entry name" value="FAD_binding_2"/>
    <property type="match status" value="1"/>
</dbReference>
<evidence type="ECO:0000256" key="17">
    <source>
        <dbReference type="ARBA" id="ARBA00052682"/>
    </source>
</evidence>
<evidence type="ECO:0000256" key="5">
    <source>
        <dbReference type="ARBA" id="ARBA00022630"/>
    </source>
</evidence>
<keyword evidence="23" id="KW-1185">Reference proteome</keyword>
<keyword evidence="5 18" id="KW-0285">Flavoprotein</keyword>
<dbReference type="Pfam" id="PF21162">
    <property type="entry name" value="ETFQO_UQ-bd"/>
    <property type="match status" value="1"/>
</dbReference>
<comment type="cofactor">
    <cofactor evidence="1 18">
        <name>FAD</name>
        <dbReference type="ChEBI" id="CHEBI:57692"/>
    </cofactor>
</comment>
<evidence type="ECO:0000256" key="15">
    <source>
        <dbReference type="ARBA" id="ARBA00023128"/>
    </source>
</evidence>
<dbReference type="FunFam" id="3.30.70.20:FF:000015">
    <property type="entry name" value="Electron transfer flavoprotein-ubiquinone oxidoreductase"/>
    <property type="match status" value="1"/>
</dbReference>
<dbReference type="Gene3D" id="3.30.70.20">
    <property type="match status" value="1"/>
</dbReference>
<evidence type="ECO:0000256" key="7">
    <source>
        <dbReference type="ARBA" id="ARBA00022792"/>
    </source>
</evidence>
<evidence type="ECO:0000256" key="13">
    <source>
        <dbReference type="ARBA" id="ARBA00023014"/>
    </source>
</evidence>
<evidence type="ECO:0000256" key="11">
    <source>
        <dbReference type="ARBA" id="ARBA00023002"/>
    </source>
</evidence>
<feature type="domain" description="ETF-QO/FixC ubiquinone-binding" evidence="21">
    <location>
        <begin position="244"/>
        <end position="337"/>
    </location>
</feature>
<dbReference type="InterPro" id="IPR003953">
    <property type="entry name" value="FAD-dep_OxRdtase_2_FAD-bd"/>
</dbReference>
<dbReference type="OrthoDB" id="437331at2759"/>
<evidence type="ECO:0000313" key="23">
    <source>
        <dbReference type="Proteomes" id="UP000232323"/>
    </source>
</evidence>
<evidence type="ECO:0000259" key="20">
    <source>
        <dbReference type="Pfam" id="PF05187"/>
    </source>
</evidence>
<keyword evidence="10 18" id="KW-0249">Electron transport</keyword>
<dbReference type="PANTHER" id="PTHR10617:SF107">
    <property type="entry name" value="ELECTRON TRANSFER FLAVOPROTEIN-UBIQUINONE OXIDOREDUCTASE, MITOCHONDRIAL"/>
    <property type="match status" value="1"/>
</dbReference>
<evidence type="ECO:0000256" key="10">
    <source>
        <dbReference type="ARBA" id="ARBA00022982"/>
    </source>
</evidence>
<dbReference type="AlphaFoldDB" id="A0A250XAJ3"/>
<reference evidence="22 23" key="1">
    <citation type="submission" date="2017-08" db="EMBL/GenBank/DDBJ databases">
        <title>Acidophilic green algal genome provides insights into adaptation to an acidic environment.</title>
        <authorList>
            <person name="Hirooka S."/>
            <person name="Hirose Y."/>
            <person name="Kanesaki Y."/>
            <person name="Higuchi S."/>
            <person name="Fujiwara T."/>
            <person name="Onuma R."/>
            <person name="Era A."/>
            <person name="Ohbayashi R."/>
            <person name="Uzuka A."/>
            <person name="Nozaki H."/>
            <person name="Yoshikawa H."/>
            <person name="Miyagishima S.Y."/>
        </authorList>
    </citation>
    <scope>NUCLEOTIDE SEQUENCE [LARGE SCALE GENOMIC DNA]</scope>
    <source>
        <strain evidence="22 23">NIES-2499</strain>
    </source>
</reference>
<dbReference type="Gene3D" id="3.50.50.60">
    <property type="entry name" value="FAD/NAD(P)-binding domain"/>
    <property type="match status" value="1"/>
</dbReference>
<dbReference type="InterPro" id="IPR036188">
    <property type="entry name" value="FAD/NAD-bd_sf"/>
</dbReference>
<evidence type="ECO:0000256" key="14">
    <source>
        <dbReference type="ARBA" id="ARBA00023075"/>
    </source>
</evidence>
<evidence type="ECO:0000256" key="4">
    <source>
        <dbReference type="ARBA" id="ARBA00022448"/>
    </source>
</evidence>
<feature type="domain" description="FAD-dependent oxidoreductase 2 FAD-binding" evidence="19">
    <location>
        <begin position="43"/>
        <end position="86"/>
    </location>
</feature>
<dbReference type="Gene3D" id="3.30.9.90">
    <property type="match status" value="1"/>
</dbReference>
<dbReference type="Proteomes" id="UP000232323">
    <property type="component" value="Unassembled WGS sequence"/>
</dbReference>
<gene>
    <name evidence="22" type="ORF">CEUSTIGMA_g7536.t1</name>
</gene>
<evidence type="ECO:0000259" key="21">
    <source>
        <dbReference type="Pfam" id="PF21162"/>
    </source>
</evidence>